<sequence>MPISGLVVTFESSVSDHEASRMAIGDIPEVDLGQAVGSKLAIVVDSETKGRDRQVWEMVQGMPGVIDVAIAMVAFDGDEESKQRKPINGS</sequence>
<evidence type="ECO:0000313" key="1">
    <source>
        <dbReference type="EMBL" id="TWU62201.1"/>
    </source>
</evidence>
<accession>A0A5C6FQ44</accession>
<dbReference type="EMBL" id="SJPZ01000002">
    <property type="protein sequence ID" value="TWU62201.1"/>
    <property type="molecule type" value="Genomic_DNA"/>
</dbReference>
<name>A0A5C6FQ44_9PLAN</name>
<proteinExistence type="predicted"/>
<gene>
    <name evidence="1" type="ORF">V7x_39300</name>
</gene>
<organism evidence="1 2">
    <name type="scientific">Crateriforma conspicua</name>
    <dbReference type="NCBI Taxonomy" id="2527996"/>
    <lineage>
        <taxon>Bacteria</taxon>
        <taxon>Pseudomonadati</taxon>
        <taxon>Planctomycetota</taxon>
        <taxon>Planctomycetia</taxon>
        <taxon>Planctomycetales</taxon>
        <taxon>Planctomycetaceae</taxon>
        <taxon>Crateriforma</taxon>
    </lineage>
</organism>
<dbReference type="AlphaFoldDB" id="A0A5C6FQ44"/>
<reference evidence="1 2" key="1">
    <citation type="submission" date="2019-02" db="EMBL/GenBank/DDBJ databases">
        <title>Deep-cultivation of Planctomycetes and their phenomic and genomic characterization uncovers novel biology.</title>
        <authorList>
            <person name="Wiegand S."/>
            <person name="Jogler M."/>
            <person name="Boedeker C."/>
            <person name="Pinto D."/>
            <person name="Vollmers J."/>
            <person name="Rivas-Marin E."/>
            <person name="Kohn T."/>
            <person name="Peeters S.H."/>
            <person name="Heuer A."/>
            <person name="Rast P."/>
            <person name="Oberbeckmann S."/>
            <person name="Bunk B."/>
            <person name="Jeske O."/>
            <person name="Meyerdierks A."/>
            <person name="Storesund J.E."/>
            <person name="Kallscheuer N."/>
            <person name="Luecker S."/>
            <person name="Lage O.M."/>
            <person name="Pohl T."/>
            <person name="Merkel B.J."/>
            <person name="Hornburger P."/>
            <person name="Mueller R.-W."/>
            <person name="Bruemmer F."/>
            <person name="Labrenz M."/>
            <person name="Spormann A.M."/>
            <person name="Op Den Camp H."/>
            <person name="Overmann J."/>
            <person name="Amann R."/>
            <person name="Jetten M.S.M."/>
            <person name="Mascher T."/>
            <person name="Medema M.H."/>
            <person name="Devos D.P."/>
            <person name="Kaster A.-K."/>
            <person name="Ovreas L."/>
            <person name="Rohde M."/>
            <person name="Galperin M.Y."/>
            <person name="Jogler C."/>
        </authorList>
    </citation>
    <scope>NUCLEOTIDE SEQUENCE [LARGE SCALE GENOMIC DNA]</scope>
    <source>
        <strain evidence="1 2">V7</strain>
    </source>
</reference>
<evidence type="ECO:0000313" key="2">
    <source>
        <dbReference type="Proteomes" id="UP000316476"/>
    </source>
</evidence>
<dbReference type="Proteomes" id="UP000316476">
    <property type="component" value="Unassembled WGS sequence"/>
</dbReference>
<comment type="caution">
    <text evidence="1">The sequence shown here is derived from an EMBL/GenBank/DDBJ whole genome shotgun (WGS) entry which is preliminary data.</text>
</comment>
<dbReference type="OrthoDB" id="285980at2"/>
<evidence type="ECO:0008006" key="3">
    <source>
        <dbReference type="Google" id="ProtNLM"/>
    </source>
</evidence>
<protein>
    <recommendedName>
        <fullName evidence="3">NapA signal peptide-binding chaperone NapD</fullName>
    </recommendedName>
</protein>